<evidence type="ECO:0000313" key="2">
    <source>
        <dbReference type="EMBL" id="ROT41337.1"/>
    </source>
</evidence>
<sequence length="271" mass="29847">MTRQRPSANIQSRSRSRSADIAGQGTATAIHHDPRLRHQLTVYDAVAGRITAKLSNKTTTTGAAAQDESQKPTDAEQPPRLRKATVHNPILAPEEALFRRPDAPERYAEHDVYMAHDRDLPHRDVLPDSDLLKAIHLYASHFYAALNGPDARSVRVGSRSVDEGSMDETALLAFGILLEEAGRKALGKRGDLVFTEGQEIAPRRAPPVDPEPIADGGRVRDGQPHTATSPRDDDVSELRPLNTVGFQAHGTSRHPSLAERQIKKVNRSLRW</sequence>
<feature type="region of interest" description="Disordered" evidence="1">
    <location>
        <begin position="198"/>
        <end position="261"/>
    </location>
</feature>
<dbReference type="InterPro" id="IPR022793">
    <property type="entry name" value="Rrn10"/>
</dbReference>
<dbReference type="GO" id="GO:0006360">
    <property type="term" value="P:transcription by RNA polymerase I"/>
    <property type="evidence" value="ECO:0007669"/>
    <property type="project" value="InterPro"/>
</dbReference>
<feature type="compositionally biased region" description="Basic and acidic residues" evidence="1">
    <location>
        <begin position="68"/>
        <end position="79"/>
    </location>
</feature>
<proteinExistence type="predicted"/>
<dbReference type="RefSeq" id="XP_028469143.1">
    <property type="nucleotide sequence ID" value="XM_028613417.1"/>
</dbReference>
<dbReference type="OrthoDB" id="2565191at2759"/>
<dbReference type="STRING" id="1314773.A0A3N2Q3P2"/>
<organism evidence="2 3">
    <name type="scientific">Sodiomyces alkalinus (strain CBS 110278 / VKM F-3762 / F11)</name>
    <name type="common">Alkaliphilic filamentous fungus</name>
    <dbReference type="NCBI Taxonomy" id="1314773"/>
    <lineage>
        <taxon>Eukaryota</taxon>
        <taxon>Fungi</taxon>
        <taxon>Dikarya</taxon>
        <taxon>Ascomycota</taxon>
        <taxon>Pezizomycotina</taxon>
        <taxon>Sordariomycetes</taxon>
        <taxon>Hypocreomycetidae</taxon>
        <taxon>Glomerellales</taxon>
        <taxon>Plectosphaerellaceae</taxon>
        <taxon>Sodiomyces</taxon>
    </lineage>
</organism>
<dbReference type="PANTHER" id="PTHR28054">
    <property type="entry name" value="RNA POLYMERASE I-SPECIFIC TRANSCRIPTION INITIATION FACTOR RRN10"/>
    <property type="match status" value="1"/>
</dbReference>
<dbReference type="EMBL" id="ML119052">
    <property type="protein sequence ID" value="ROT41337.1"/>
    <property type="molecule type" value="Genomic_DNA"/>
</dbReference>
<dbReference type="AlphaFoldDB" id="A0A3N2Q3P2"/>
<protein>
    <submittedName>
        <fullName evidence="2">Uncharacterized protein</fullName>
    </submittedName>
</protein>
<feature type="compositionally biased region" description="Polar residues" evidence="1">
    <location>
        <begin position="1"/>
        <end position="13"/>
    </location>
</feature>
<name>A0A3N2Q3P2_SODAK</name>
<evidence type="ECO:0000256" key="1">
    <source>
        <dbReference type="SAM" id="MobiDB-lite"/>
    </source>
</evidence>
<dbReference type="GeneID" id="39581895"/>
<accession>A0A3N2Q3P2</accession>
<gene>
    <name evidence="2" type="ORF">SODALDRAFT_349351</name>
</gene>
<reference evidence="2 3" key="1">
    <citation type="journal article" date="2018" name="Mol. Ecol.">
        <title>The obligate alkalophilic soda-lake fungus Sodiomyces alkalinus has shifted to a protein diet.</title>
        <authorList>
            <person name="Grum-Grzhimaylo A.A."/>
            <person name="Falkoski D.L."/>
            <person name="van den Heuvel J."/>
            <person name="Valero-Jimenez C.A."/>
            <person name="Min B."/>
            <person name="Choi I.G."/>
            <person name="Lipzen A."/>
            <person name="Daum C.G."/>
            <person name="Aanen D.K."/>
            <person name="Tsang A."/>
            <person name="Henrissat B."/>
            <person name="Bilanenko E.N."/>
            <person name="de Vries R.P."/>
            <person name="van Kan J.A.L."/>
            <person name="Grigoriev I.V."/>
            <person name="Debets A.J.M."/>
        </authorList>
    </citation>
    <scope>NUCLEOTIDE SEQUENCE [LARGE SCALE GENOMIC DNA]</scope>
    <source>
        <strain evidence="2 3">F11</strain>
    </source>
</reference>
<feature type="region of interest" description="Disordered" evidence="1">
    <location>
        <begin position="1"/>
        <end position="33"/>
    </location>
</feature>
<evidence type="ECO:0000313" key="3">
    <source>
        <dbReference type="Proteomes" id="UP000272025"/>
    </source>
</evidence>
<keyword evidence="3" id="KW-1185">Reference proteome</keyword>
<feature type="region of interest" description="Disordered" evidence="1">
    <location>
        <begin position="57"/>
        <end position="87"/>
    </location>
</feature>
<dbReference type="Proteomes" id="UP000272025">
    <property type="component" value="Unassembled WGS sequence"/>
</dbReference>
<dbReference type="PANTHER" id="PTHR28054:SF1">
    <property type="entry name" value="RNA POLYMERASE I-SPECIFIC TRANSCRIPTION INITIATION FACTOR RRN10"/>
    <property type="match status" value="1"/>
</dbReference>